<dbReference type="InterPro" id="IPR037175">
    <property type="entry name" value="KFase_sf"/>
</dbReference>
<gene>
    <name evidence="1" type="ORF">HGG74_12735</name>
</gene>
<dbReference type="GO" id="GO:0004061">
    <property type="term" value="F:arylformamidase activity"/>
    <property type="evidence" value="ECO:0007669"/>
    <property type="project" value="InterPro"/>
</dbReference>
<organism evidence="1 2">
    <name type="scientific">Arthrobacter mobilis</name>
    <dbReference type="NCBI Taxonomy" id="2724944"/>
    <lineage>
        <taxon>Bacteria</taxon>
        <taxon>Bacillati</taxon>
        <taxon>Actinomycetota</taxon>
        <taxon>Actinomycetes</taxon>
        <taxon>Micrococcales</taxon>
        <taxon>Micrococcaceae</taxon>
        <taxon>Arthrobacter</taxon>
    </lineage>
</organism>
<dbReference type="Pfam" id="PF04199">
    <property type="entry name" value="Cyclase"/>
    <property type="match status" value="1"/>
</dbReference>
<dbReference type="AlphaFoldDB" id="A0A7X6K6R1"/>
<dbReference type="GO" id="GO:0019441">
    <property type="term" value="P:L-tryptophan catabolic process to kynurenine"/>
    <property type="evidence" value="ECO:0007669"/>
    <property type="project" value="InterPro"/>
</dbReference>
<dbReference type="PANTHER" id="PTHR31118:SF12">
    <property type="entry name" value="CYCLASE-LIKE PROTEIN 2"/>
    <property type="match status" value="1"/>
</dbReference>
<dbReference type="RefSeq" id="WP_168486874.1">
    <property type="nucleotide sequence ID" value="NZ_JAAZSQ010000012.1"/>
</dbReference>
<proteinExistence type="predicted"/>
<evidence type="ECO:0000313" key="2">
    <source>
        <dbReference type="Proteomes" id="UP000544090"/>
    </source>
</evidence>
<reference evidence="1 2" key="1">
    <citation type="submission" date="2020-04" db="EMBL/GenBank/DDBJ databases">
        <title>Arthrobacter sp. nov.</title>
        <authorList>
            <person name="Liu S."/>
        </authorList>
    </citation>
    <scope>NUCLEOTIDE SEQUENCE [LARGE SCALE GENOMIC DNA]</scope>
    <source>
        <strain evidence="1 2">E918</strain>
    </source>
</reference>
<sequence>MALHNQRDLHQASAEALRQALSAYRIIDLSRELIQGIPAIPTHPKFFLLPFPAMTDPAEFNQLVMSDHSGTHVDVPAHFVPDPGDKRRVHTHEISLTALMGRAVKLSFGPYEPDSHNIGPDEIIEWEAQNTAIERDDIVLFDTKWGHRWSLVPEGFDYLNGWPGLTGEAAIYLRGKGVKAVGIDCISIDPGDKSGPDLRAHYELLPAGVLVMENLCNLAEVPEISYFMAFPLRLSGGTGSPIRAISLVPNSGGNQ</sequence>
<comment type="caution">
    <text evidence="1">The sequence shown here is derived from an EMBL/GenBank/DDBJ whole genome shotgun (WGS) entry which is preliminary data.</text>
</comment>
<dbReference type="InterPro" id="IPR007325">
    <property type="entry name" value="KFase/CYL"/>
</dbReference>
<protein>
    <submittedName>
        <fullName evidence="1">Cyclase family protein</fullName>
    </submittedName>
</protein>
<name>A0A7X6K6R1_9MICC</name>
<evidence type="ECO:0000313" key="1">
    <source>
        <dbReference type="EMBL" id="NKX55388.1"/>
    </source>
</evidence>
<dbReference type="Gene3D" id="3.50.30.50">
    <property type="entry name" value="Putative cyclase"/>
    <property type="match status" value="1"/>
</dbReference>
<accession>A0A7X6K6R1</accession>
<dbReference type="PANTHER" id="PTHR31118">
    <property type="entry name" value="CYCLASE-LIKE PROTEIN 2"/>
    <property type="match status" value="1"/>
</dbReference>
<dbReference type="SUPFAM" id="SSF102198">
    <property type="entry name" value="Putative cyclase"/>
    <property type="match status" value="1"/>
</dbReference>
<dbReference type="Proteomes" id="UP000544090">
    <property type="component" value="Unassembled WGS sequence"/>
</dbReference>
<keyword evidence="2" id="KW-1185">Reference proteome</keyword>
<dbReference type="EMBL" id="JAAZSQ010000012">
    <property type="protein sequence ID" value="NKX55388.1"/>
    <property type="molecule type" value="Genomic_DNA"/>
</dbReference>